<dbReference type="InterPro" id="IPR004046">
    <property type="entry name" value="GST_C"/>
</dbReference>
<dbReference type="GO" id="GO:0006749">
    <property type="term" value="P:glutathione metabolic process"/>
    <property type="evidence" value="ECO:0007669"/>
    <property type="project" value="TreeGrafter"/>
</dbReference>
<dbReference type="GO" id="GO:0004364">
    <property type="term" value="F:glutathione transferase activity"/>
    <property type="evidence" value="ECO:0007669"/>
    <property type="project" value="TreeGrafter"/>
</dbReference>
<dbReference type="OrthoDB" id="414243at2759"/>
<dbReference type="SUPFAM" id="SSF47616">
    <property type="entry name" value="GST C-terminal domain-like"/>
    <property type="match status" value="1"/>
</dbReference>
<sequence length="223" mass="25256">MTNLNTSSFVLRYFDFIGLGEASRILLTVAQADWVEENPGWPQEKENQPFGRLPVLIERSANGEADFVLTESPAIERYIGRLSGLLPADPKQAARQEQLREQQIDITTCFFVQLVKDEEMKKAATGKFDDLLCRMFKMHSEILRANGNNGHYFGSELSFIDVTSYAFVKLFMMYMSKYQDDVAAIFKSKVTPEFAKLVSAVESDPLMKGYVAKREMLGPLIAQ</sequence>
<name>A0A9W7Y196_9FUNG</name>
<dbReference type="Pfam" id="PF14497">
    <property type="entry name" value="GST_C_3"/>
    <property type="match status" value="1"/>
</dbReference>
<accession>A0A9W7Y196</accession>
<protein>
    <recommendedName>
        <fullName evidence="5">Glutathione S-transferase</fullName>
    </recommendedName>
</protein>
<dbReference type="Pfam" id="PF02798">
    <property type="entry name" value="GST_N"/>
    <property type="match status" value="1"/>
</dbReference>
<feature type="domain" description="GST C-terminal" evidence="2">
    <location>
        <begin position="89"/>
        <end position="220"/>
    </location>
</feature>
<dbReference type="AlphaFoldDB" id="A0A9W7Y196"/>
<feature type="domain" description="GST N-terminal" evidence="1">
    <location>
        <begin position="7"/>
        <end position="87"/>
    </location>
</feature>
<keyword evidence="4" id="KW-1185">Reference proteome</keyword>
<evidence type="ECO:0000259" key="2">
    <source>
        <dbReference type="PROSITE" id="PS50405"/>
    </source>
</evidence>
<dbReference type="PROSITE" id="PS50405">
    <property type="entry name" value="GST_CTER"/>
    <property type="match status" value="1"/>
</dbReference>
<evidence type="ECO:0000259" key="1">
    <source>
        <dbReference type="PROSITE" id="PS50404"/>
    </source>
</evidence>
<dbReference type="Gene3D" id="1.20.1050.10">
    <property type="match status" value="1"/>
</dbReference>
<comment type="caution">
    <text evidence="3">The sequence shown here is derived from an EMBL/GenBank/DDBJ whole genome shotgun (WGS) entry which is preliminary data.</text>
</comment>
<evidence type="ECO:0000313" key="3">
    <source>
        <dbReference type="EMBL" id="KAJ1724996.1"/>
    </source>
</evidence>
<reference evidence="3" key="1">
    <citation type="submission" date="2022-07" db="EMBL/GenBank/DDBJ databases">
        <title>Phylogenomic reconstructions and comparative analyses of Kickxellomycotina fungi.</title>
        <authorList>
            <person name="Reynolds N.K."/>
            <person name="Stajich J.E."/>
            <person name="Barry K."/>
            <person name="Grigoriev I.V."/>
            <person name="Crous P."/>
            <person name="Smith M.E."/>
        </authorList>
    </citation>
    <scope>NUCLEOTIDE SEQUENCE</scope>
    <source>
        <strain evidence="3">NBRC 32514</strain>
    </source>
</reference>
<dbReference type="InterPro" id="IPR036282">
    <property type="entry name" value="Glutathione-S-Trfase_C_sf"/>
</dbReference>
<organism evidence="3 4">
    <name type="scientific">Coemansia erecta</name>
    <dbReference type="NCBI Taxonomy" id="147472"/>
    <lineage>
        <taxon>Eukaryota</taxon>
        <taxon>Fungi</taxon>
        <taxon>Fungi incertae sedis</taxon>
        <taxon>Zoopagomycota</taxon>
        <taxon>Kickxellomycotina</taxon>
        <taxon>Kickxellomycetes</taxon>
        <taxon>Kickxellales</taxon>
        <taxon>Kickxellaceae</taxon>
        <taxon>Coemansia</taxon>
    </lineage>
</organism>
<evidence type="ECO:0008006" key="5">
    <source>
        <dbReference type="Google" id="ProtNLM"/>
    </source>
</evidence>
<evidence type="ECO:0000313" key="4">
    <source>
        <dbReference type="Proteomes" id="UP001149813"/>
    </source>
</evidence>
<dbReference type="PROSITE" id="PS50404">
    <property type="entry name" value="GST_NTER"/>
    <property type="match status" value="1"/>
</dbReference>
<dbReference type="InterPro" id="IPR010987">
    <property type="entry name" value="Glutathione-S-Trfase_C-like"/>
</dbReference>
<dbReference type="InterPro" id="IPR004045">
    <property type="entry name" value="Glutathione_S-Trfase_N"/>
</dbReference>
<dbReference type="InterPro" id="IPR050213">
    <property type="entry name" value="GST_superfamily"/>
</dbReference>
<dbReference type="Proteomes" id="UP001149813">
    <property type="component" value="Unassembled WGS sequence"/>
</dbReference>
<dbReference type="PANTHER" id="PTHR11571">
    <property type="entry name" value="GLUTATHIONE S-TRANSFERASE"/>
    <property type="match status" value="1"/>
</dbReference>
<proteinExistence type="predicted"/>
<dbReference type="SUPFAM" id="SSF52833">
    <property type="entry name" value="Thioredoxin-like"/>
    <property type="match status" value="1"/>
</dbReference>
<gene>
    <name evidence="3" type="ORF">LPJ53_000785</name>
</gene>
<dbReference type="Gene3D" id="3.40.30.10">
    <property type="entry name" value="Glutaredoxin"/>
    <property type="match status" value="1"/>
</dbReference>
<dbReference type="EMBL" id="JANBOJ010000015">
    <property type="protein sequence ID" value="KAJ1724996.1"/>
    <property type="molecule type" value="Genomic_DNA"/>
</dbReference>
<dbReference type="InterPro" id="IPR036249">
    <property type="entry name" value="Thioredoxin-like_sf"/>
</dbReference>